<organism evidence="2 3">
    <name type="scientific">Nostoc flagelliforme CCNUN1</name>
    <dbReference type="NCBI Taxonomy" id="2038116"/>
    <lineage>
        <taxon>Bacteria</taxon>
        <taxon>Bacillati</taxon>
        <taxon>Cyanobacteriota</taxon>
        <taxon>Cyanophyceae</taxon>
        <taxon>Nostocales</taxon>
        <taxon>Nostocaceae</taxon>
        <taxon>Nostoc</taxon>
    </lineage>
</organism>
<dbReference type="EMBL" id="CP024785">
    <property type="protein sequence ID" value="AUB34964.1"/>
    <property type="molecule type" value="Genomic_DNA"/>
</dbReference>
<sequence length="48" mass="5452">MNNQSFSAYSSSLFQRHIEATILLPKLLAYATLVWFSAFLIVLLCCIN</sequence>
<keyword evidence="3" id="KW-1185">Reference proteome</keyword>
<dbReference type="KEGG" id="nfl:COO91_00806"/>
<keyword evidence="1" id="KW-0812">Transmembrane</keyword>
<dbReference type="Proteomes" id="UP000232003">
    <property type="component" value="Chromosome"/>
</dbReference>
<accession>A0A2K8SHN0</accession>
<evidence type="ECO:0000313" key="3">
    <source>
        <dbReference type="Proteomes" id="UP000232003"/>
    </source>
</evidence>
<gene>
    <name evidence="2" type="ORF">COO91_00806</name>
</gene>
<keyword evidence="1" id="KW-1133">Transmembrane helix</keyword>
<evidence type="ECO:0000313" key="2">
    <source>
        <dbReference type="EMBL" id="AUB34964.1"/>
    </source>
</evidence>
<reference evidence="2 3" key="1">
    <citation type="submission" date="2017-11" db="EMBL/GenBank/DDBJ databases">
        <title>Complete genome of a free-living desiccation-tolerant cyanobacterium and its photosynthetic adaptation to extreme terrestrial habitat.</title>
        <authorList>
            <person name="Shang J."/>
        </authorList>
    </citation>
    <scope>NUCLEOTIDE SEQUENCE [LARGE SCALE GENOMIC DNA]</scope>
    <source>
        <strain evidence="2 3">CCNUN1</strain>
    </source>
</reference>
<proteinExistence type="predicted"/>
<name>A0A2K8SHN0_9NOSO</name>
<protein>
    <submittedName>
        <fullName evidence="2">Uncharacterized protein</fullName>
    </submittedName>
</protein>
<evidence type="ECO:0000256" key="1">
    <source>
        <dbReference type="SAM" id="Phobius"/>
    </source>
</evidence>
<dbReference type="AlphaFoldDB" id="A0A2K8SHN0"/>
<feature type="transmembrane region" description="Helical" evidence="1">
    <location>
        <begin position="27"/>
        <end position="47"/>
    </location>
</feature>
<keyword evidence="1" id="KW-0472">Membrane</keyword>